<sequence length="209" mass="21753">MKFLQEFIVDQPIDTLWAFFDQPEQVAYCIPGVESLEMLDPETFTARVKQSVGPISATFEAKVHITEKVQGERIAFTATGSAVRGAVGNFRAESLVRLIPQGSSTEVRVESEAALAGVLGSVGQKVIARQAEKITGVFAQTLQDKLSGKESAVAAPGPMPRPSVSPAAAAAGYAMPAPVQVCSDGWGKVGAALGAVNVAIGLAILVSLT</sequence>
<evidence type="ECO:0000313" key="2">
    <source>
        <dbReference type="Proteomes" id="UP000585681"/>
    </source>
</evidence>
<evidence type="ECO:0008006" key="3">
    <source>
        <dbReference type="Google" id="ProtNLM"/>
    </source>
</evidence>
<gene>
    <name evidence="1" type="ORF">GGR17_004017</name>
</gene>
<accession>A0A840CQI9</accession>
<reference evidence="1" key="1">
    <citation type="submission" date="2020-08" db="EMBL/GenBank/DDBJ databases">
        <title>Genomic Encyclopedia of Type Strains, Phase IV (KMG-IV): sequencing the most valuable type-strain genomes for metagenomic binning, comparative biology and taxonomic classification.</title>
        <authorList>
            <person name="Goeker M."/>
        </authorList>
    </citation>
    <scope>NUCLEOTIDE SEQUENCE [LARGE SCALE GENOMIC DNA]</scope>
    <source>
        <strain evidence="1">DSM 105040</strain>
    </source>
</reference>
<dbReference type="SUPFAM" id="SSF55961">
    <property type="entry name" value="Bet v1-like"/>
    <property type="match status" value="1"/>
</dbReference>
<dbReference type="Proteomes" id="UP000585681">
    <property type="component" value="Unassembled WGS sequence"/>
</dbReference>
<dbReference type="InterPro" id="IPR023393">
    <property type="entry name" value="START-like_dom_sf"/>
</dbReference>
<proteinExistence type="predicted"/>
<dbReference type="RefSeq" id="WP_054539482.1">
    <property type="nucleotide sequence ID" value="NZ_JACIEQ010000029.1"/>
</dbReference>
<protein>
    <recommendedName>
        <fullName evidence="3">Carbon monoxide dehydrogenase subunit G</fullName>
    </recommendedName>
</protein>
<evidence type="ECO:0000313" key="1">
    <source>
        <dbReference type="EMBL" id="MBB4024177.1"/>
    </source>
</evidence>
<dbReference type="PANTHER" id="PTHR38588:SF1">
    <property type="entry name" value="BLL0334 PROTEIN"/>
    <property type="match status" value="1"/>
</dbReference>
<dbReference type="InterPro" id="IPR010419">
    <property type="entry name" value="CO_DH_gsu"/>
</dbReference>
<organism evidence="1 2">
    <name type="scientific">Actibacterium naphthalenivorans</name>
    <dbReference type="NCBI Taxonomy" id="1614693"/>
    <lineage>
        <taxon>Bacteria</taxon>
        <taxon>Pseudomonadati</taxon>
        <taxon>Pseudomonadota</taxon>
        <taxon>Alphaproteobacteria</taxon>
        <taxon>Rhodobacterales</taxon>
        <taxon>Roseobacteraceae</taxon>
        <taxon>Actibacterium</taxon>
    </lineage>
</organism>
<dbReference type="AlphaFoldDB" id="A0A840CQI9"/>
<dbReference type="Gene3D" id="3.30.530.20">
    <property type="match status" value="1"/>
</dbReference>
<keyword evidence="2" id="KW-1185">Reference proteome</keyword>
<dbReference type="Pfam" id="PF06240">
    <property type="entry name" value="COXG"/>
    <property type="match status" value="1"/>
</dbReference>
<dbReference type="EMBL" id="JACIEQ010000029">
    <property type="protein sequence ID" value="MBB4024177.1"/>
    <property type="molecule type" value="Genomic_DNA"/>
</dbReference>
<dbReference type="PANTHER" id="PTHR38588">
    <property type="entry name" value="BLL0334 PROTEIN"/>
    <property type="match status" value="1"/>
</dbReference>
<comment type="caution">
    <text evidence="1">The sequence shown here is derived from an EMBL/GenBank/DDBJ whole genome shotgun (WGS) entry which is preliminary data.</text>
</comment>
<name>A0A840CQI9_9RHOB</name>